<dbReference type="GO" id="GO:0050661">
    <property type="term" value="F:NADP binding"/>
    <property type="evidence" value="ECO:0007669"/>
    <property type="project" value="InterPro"/>
</dbReference>
<evidence type="ECO:0000256" key="12">
    <source>
        <dbReference type="RuleBase" id="RU000584"/>
    </source>
</evidence>
<sequence>MLLCLSANHRTASFPVLEKLAAREDGELESALRDAPGVDGAIVLATCNRFEIYLDIDTAQPVTPELMPTIASALDVSVETLRANMSVIHDTQVPEYLFAVSSGLESVVVGEGEISGQVRRALEESRAAGMSTSQLERLFQSASTTSRGIKSGTKLQSAGRSLVRLSLELAASQIADWSTAQVVLVGTGSYAAASLKALQDRGVTRVGVYSPSGRAHKFAERDGVFVIERENLPEHLSNADLVVTCSTADTVVIDYDLVLGARLAPGCAESTLFIDLGMPRNVDPAVGRLNGVSVLDLETIRIHAPLEELGAADEARCIVSRAASEFVEQQAETSVAEGIAALRSHITDIARAETERVANKDDAGVAEAALRRLANTLLHSPSVRAKELARAGRGDEYLDAIELLFGITVERSARENEAEPRVDSLPALPGEHDHASTRPSDASAEDNVPGCPAHTP</sequence>
<evidence type="ECO:0000313" key="18">
    <source>
        <dbReference type="Proteomes" id="UP000545286"/>
    </source>
</evidence>
<dbReference type="InterPro" id="IPR000343">
    <property type="entry name" value="4pyrrol_synth_GluRdtase"/>
</dbReference>
<evidence type="ECO:0000256" key="6">
    <source>
        <dbReference type="ARBA" id="ARBA00023244"/>
    </source>
</evidence>
<evidence type="ECO:0000259" key="16">
    <source>
        <dbReference type="Pfam" id="PF05201"/>
    </source>
</evidence>
<evidence type="ECO:0000259" key="15">
    <source>
        <dbReference type="Pfam" id="PF01488"/>
    </source>
</evidence>
<feature type="region of interest" description="Disordered" evidence="13">
    <location>
        <begin position="414"/>
        <end position="456"/>
    </location>
</feature>
<comment type="pathway">
    <text evidence="1 8 12">Porphyrin-containing compound metabolism; protoporphyrin-IX biosynthesis; 5-aminolevulinate from L-glutamyl-tRNA(Glu): step 1/2.</text>
</comment>
<comment type="subunit">
    <text evidence="8">Homodimer.</text>
</comment>
<evidence type="ECO:0000259" key="14">
    <source>
        <dbReference type="Pfam" id="PF00745"/>
    </source>
</evidence>
<accession>A0A7W4YGH1</accession>
<dbReference type="InterPro" id="IPR006151">
    <property type="entry name" value="Shikm_DH/Glu-tRNA_Rdtase"/>
</dbReference>
<evidence type="ECO:0000256" key="4">
    <source>
        <dbReference type="ARBA" id="ARBA00022857"/>
    </source>
</evidence>
<feature type="binding site" evidence="8 10">
    <location>
        <begin position="111"/>
        <end position="113"/>
    </location>
    <ligand>
        <name>substrate</name>
    </ligand>
</feature>
<keyword evidence="4 8" id="KW-0521">NADP</keyword>
<comment type="miscellaneous">
    <text evidence="8">During catalysis, the active site Cys acts as a nucleophile attacking the alpha-carbonyl group of tRNA-bound glutamate with the formation of a thioester intermediate between enzyme and glutamate, and the concomitant release of tRNA(Glu). The thioester intermediate is finally reduced by direct hydride transfer from NADPH, to form the product GSA.</text>
</comment>
<gene>
    <name evidence="8" type="primary">hemA</name>
    <name evidence="17" type="ORF">FHX72_003449</name>
</gene>
<dbReference type="RefSeq" id="WP_082775165.1">
    <property type="nucleotide sequence ID" value="NZ_CZJS01000087.1"/>
</dbReference>
<comment type="caution">
    <text evidence="17">The sequence shown here is derived from an EMBL/GenBank/DDBJ whole genome shotgun (WGS) entry which is preliminary data.</text>
</comment>
<dbReference type="InterPro" id="IPR036291">
    <property type="entry name" value="NAD(P)-bd_dom_sf"/>
</dbReference>
<evidence type="ECO:0000256" key="11">
    <source>
        <dbReference type="PIRSR" id="PIRSR000445-3"/>
    </source>
</evidence>
<feature type="active site" description="Nucleophile" evidence="8 9">
    <location>
        <position position="47"/>
    </location>
</feature>
<dbReference type="UniPathway" id="UPA00251">
    <property type="reaction ID" value="UER00316"/>
</dbReference>
<dbReference type="OrthoDB" id="110209at2"/>
<dbReference type="AlphaFoldDB" id="A0A7W4YGH1"/>
<evidence type="ECO:0000256" key="7">
    <source>
        <dbReference type="ARBA" id="ARBA00047464"/>
    </source>
</evidence>
<dbReference type="InterPro" id="IPR015895">
    <property type="entry name" value="4pyrrol_synth_GluRdtase_N"/>
</dbReference>
<dbReference type="InterPro" id="IPR036453">
    <property type="entry name" value="GluRdtase_dimer_dom_sf"/>
</dbReference>
<dbReference type="SUPFAM" id="SSF51735">
    <property type="entry name" value="NAD(P)-binding Rossmann-fold domains"/>
    <property type="match status" value="1"/>
</dbReference>
<feature type="domain" description="Quinate/shikimate 5-dehydrogenase/glutamyl-tRNA reductase" evidence="15">
    <location>
        <begin position="168"/>
        <end position="300"/>
    </location>
</feature>
<keyword evidence="5 8" id="KW-0560">Oxidoreductase</keyword>
<dbReference type="EMBL" id="JACHWJ010000005">
    <property type="protein sequence ID" value="MBB2959297.1"/>
    <property type="molecule type" value="Genomic_DNA"/>
</dbReference>
<feature type="binding site" evidence="8 10">
    <location>
        <begin position="46"/>
        <end position="49"/>
    </location>
    <ligand>
        <name>substrate</name>
    </ligand>
</feature>
<evidence type="ECO:0000256" key="3">
    <source>
        <dbReference type="ARBA" id="ARBA00012970"/>
    </source>
</evidence>
<feature type="domain" description="Glutamyl-tRNA reductase N-terminal" evidence="16">
    <location>
        <begin position="6"/>
        <end position="153"/>
    </location>
</feature>
<dbReference type="GO" id="GO:0008883">
    <property type="term" value="F:glutamyl-tRNA reductase activity"/>
    <property type="evidence" value="ECO:0007669"/>
    <property type="project" value="UniProtKB-UniRule"/>
</dbReference>
<reference evidence="17 18" key="1">
    <citation type="submission" date="2020-08" db="EMBL/GenBank/DDBJ databases">
        <title>Sequencing the genomes of 1000 actinobacteria strains.</title>
        <authorList>
            <person name="Klenk H.-P."/>
        </authorList>
    </citation>
    <scope>NUCLEOTIDE SEQUENCE [LARGE SCALE GENOMIC DNA]</scope>
    <source>
        <strain evidence="17 18">DSM 20419</strain>
    </source>
</reference>
<dbReference type="GO" id="GO:0019353">
    <property type="term" value="P:protoporphyrinogen IX biosynthetic process from glutamate"/>
    <property type="evidence" value="ECO:0007669"/>
    <property type="project" value="TreeGrafter"/>
</dbReference>
<evidence type="ECO:0000256" key="8">
    <source>
        <dbReference type="HAMAP-Rule" id="MF_00087"/>
    </source>
</evidence>
<dbReference type="PANTHER" id="PTHR43013:SF1">
    <property type="entry name" value="GLUTAMYL-TRNA REDUCTASE"/>
    <property type="match status" value="1"/>
</dbReference>
<comment type="similarity">
    <text evidence="2 8 12">Belongs to the glutamyl-tRNA reductase family.</text>
</comment>
<comment type="caution">
    <text evidence="8">Lacks conserved residue(s) required for the propagation of feature annotation.</text>
</comment>
<keyword evidence="6 8" id="KW-0627">Porphyrin biosynthesis</keyword>
<protein>
    <recommendedName>
        <fullName evidence="3 8">Glutamyl-tRNA reductase</fullName>
        <shortName evidence="8">GluTR</shortName>
        <ecNumber evidence="3 8">1.2.1.70</ecNumber>
    </recommendedName>
</protein>
<comment type="domain">
    <text evidence="8">Possesses an unusual extended V-shaped dimeric structure with each monomer consisting of three distinct domains arranged along a curved 'spinal' alpha-helix. The N-terminal catalytic domain specifically recognizes the glutamate moiety of the substrate. The second domain is the NADPH-binding domain, and the third C-terminal domain is responsible for dimerization.</text>
</comment>
<dbReference type="Gene3D" id="3.30.460.30">
    <property type="entry name" value="Glutamyl-tRNA reductase, N-terminal domain"/>
    <property type="match status" value="1"/>
</dbReference>
<dbReference type="Pfam" id="PF05201">
    <property type="entry name" value="GlutR_N"/>
    <property type="match status" value="1"/>
</dbReference>
<dbReference type="Pfam" id="PF00745">
    <property type="entry name" value="GlutR_dimer"/>
    <property type="match status" value="1"/>
</dbReference>
<evidence type="ECO:0000313" key="17">
    <source>
        <dbReference type="EMBL" id="MBB2959297.1"/>
    </source>
</evidence>
<dbReference type="EC" id="1.2.1.70" evidence="3 8"/>
<dbReference type="NCBIfam" id="NF000750">
    <property type="entry name" value="PRK00045.3-4"/>
    <property type="match status" value="1"/>
</dbReference>
<evidence type="ECO:0000256" key="2">
    <source>
        <dbReference type="ARBA" id="ARBA00005916"/>
    </source>
</evidence>
<dbReference type="HAMAP" id="MF_00087">
    <property type="entry name" value="Glu_tRNA_reductase"/>
    <property type="match status" value="1"/>
</dbReference>
<dbReference type="PIRSF" id="PIRSF000445">
    <property type="entry name" value="4pyrrol_synth_GluRdtase"/>
    <property type="match status" value="1"/>
</dbReference>
<evidence type="ECO:0000256" key="10">
    <source>
        <dbReference type="PIRSR" id="PIRSR000445-2"/>
    </source>
</evidence>
<evidence type="ECO:0000256" key="5">
    <source>
        <dbReference type="ARBA" id="ARBA00023002"/>
    </source>
</evidence>
<dbReference type="PANTHER" id="PTHR43013">
    <property type="entry name" value="GLUTAMYL-TRNA REDUCTASE"/>
    <property type="match status" value="1"/>
</dbReference>
<keyword evidence="18" id="KW-1185">Reference proteome</keyword>
<evidence type="ECO:0000256" key="9">
    <source>
        <dbReference type="PIRSR" id="PIRSR000445-1"/>
    </source>
</evidence>
<dbReference type="SUPFAM" id="SSF69742">
    <property type="entry name" value="Glutamyl tRNA-reductase catalytic, N-terminal domain"/>
    <property type="match status" value="1"/>
</dbReference>
<comment type="catalytic activity">
    <reaction evidence="7 8 12">
        <text>(S)-4-amino-5-oxopentanoate + tRNA(Glu) + NADP(+) = L-glutamyl-tRNA(Glu) + NADPH + H(+)</text>
        <dbReference type="Rhea" id="RHEA:12344"/>
        <dbReference type="Rhea" id="RHEA-COMP:9663"/>
        <dbReference type="Rhea" id="RHEA-COMP:9680"/>
        <dbReference type="ChEBI" id="CHEBI:15378"/>
        <dbReference type="ChEBI" id="CHEBI:57501"/>
        <dbReference type="ChEBI" id="CHEBI:57783"/>
        <dbReference type="ChEBI" id="CHEBI:58349"/>
        <dbReference type="ChEBI" id="CHEBI:78442"/>
        <dbReference type="ChEBI" id="CHEBI:78520"/>
        <dbReference type="EC" id="1.2.1.70"/>
    </reaction>
</comment>
<dbReference type="InterPro" id="IPR015896">
    <property type="entry name" value="4pyrrol_synth_GluRdtase_dimer"/>
</dbReference>
<dbReference type="Proteomes" id="UP000545286">
    <property type="component" value="Unassembled WGS sequence"/>
</dbReference>
<dbReference type="Pfam" id="PF01488">
    <property type="entry name" value="Shikimate_DH"/>
    <property type="match status" value="1"/>
</dbReference>
<evidence type="ECO:0000256" key="1">
    <source>
        <dbReference type="ARBA" id="ARBA00005059"/>
    </source>
</evidence>
<feature type="domain" description="Tetrapyrrole biosynthesis glutamyl-tRNA reductase dimerisation" evidence="14">
    <location>
        <begin position="314"/>
        <end position="407"/>
    </location>
</feature>
<feature type="binding site" evidence="8 10">
    <location>
        <position position="106"/>
    </location>
    <ligand>
        <name>substrate</name>
    </ligand>
</feature>
<feature type="binding site" evidence="8 10">
    <location>
        <position position="117"/>
    </location>
    <ligand>
        <name>substrate</name>
    </ligand>
</feature>
<dbReference type="InterPro" id="IPR036343">
    <property type="entry name" value="GluRdtase_N_sf"/>
</dbReference>
<organism evidence="17 18">
    <name type="scientific">Pseudoclavibacter helvolus</name>
    <dbReference type="NCBI Taxonomy" id="255205"/>
    <lineage>
        <taxon>Bacteria</taxon>
        <taxon>Bacillati</taxon>
        <taxon>Actinomycetota</taxon>
        <taxon>Actinomycetes</taxon>
        <taxon>Micrococcales</taxon>
        <taxon>Microbacteriaceae</taxon>
        <taxon>Pseudoclavibacter</taxon>
    </lineage>
</organism>
<name>A0A7W4YGH1_9MICO</name>
<evidence type="ECO:0000256" key="13">
    <source>
        <dbReference type="SAM" id="MobiDB-lite"/>
    </source>
</evidence>
<comment type="function">
    <text evidence="8">Catalyzes the NADPH-dependent reduction of glutamyl-tRNA(Glu) to glutamate 1-semialdehyde (GSA).</text>
</comment>
<dbReference type="NCBIfam" id="TIGR01035">
    <property type="entry name" value="hemA"/>
    <property type="match status" value="1"/>
</dbReference>
<dbReference type="Gene3D" id="3.40.50.720">
    <property type="entry name" value="NAD(P)-binding Rossmann-like Domain"/>
    <property type="match status" value="1"/>
</dbReference>
<dbReference type="SUPFAM" id="SSF69075">
    <property type="entry name" value="Glutamyl tRNA-reductase dimerization domain"/>
    <property type="match status" value="1"/>
</dbReference>
<proteinExistence type="inferred from homology"/>
<feature type="binding site" evidence="8 11">
    <location>
        <begin position="186"/>
        <end position="191"/>
    </location>
    <ligand>
        <name>NADP(+)</name>
        <dbReference type="ChEBI" id="CHEBI:58349"/>
    </ligand>
</feature>